<feature type="transmembrane region" description="Helical" evidence="2">
    <location>
        <begin position="414"/>
        <end position="435"/>
    </location>
</feature>
<keyword evidence="2" id="KW-0812">Transmembrane</keyword>
<comment type="caution">
    <text evidence="4">The sequence shown here is derived from an EMBL/GenBank/DDBJ whole genome shotgun (WGS) entry which is preliminary data.</text>
</comment>
<keyword evidence="1" id="KW-0677">Repeat</keyword>
<evidence type="ECO:0000313" key="6">
    <source>
        <dbReference type="Proteomes" id="UP000297273"/>
    </source>
</evidence>
<gene>
    <name evidence="4" type="ORF">EHO57_10230</name>
    <name evidence="5" type="ORF">EHQ53_08640</name>
</gene>
<feature type="domain" description="Teneurin-like YD-shell" evidence="3">
    <location>
        <begin position="68"/>
        <end position="174"/>
    </location>
</feature>
<keyword evidence="6" id="KW-1185">Reference proteome</keyword>
<dbReference type="EMBL" id="RQER01000006">
    <property type="protein sequence ID" value="TGK01303.1"/>
    <property type="molecule type" value="Genomic_DNA"/>
</dbReference>
<feature type="transmembrane region" description="Helical" evidence="2">
    <location>
        <begin position="221"/>
        <end position="243"/>
    </location>
</feature>
<protein>
    <recommendedName>
        <fullName evidence="3">Teneurin-like YD-shell domain-containing protein</fullName>
    </recommendedName>
</protein>
<dbReference type="EMBL" id="RQGC01000004">
    <property type="protein sequence ID" value="TGL42245.1"/>
    <property type="molecule type" value="Genomic_DNA"/>
</dbReference>
<dbReference type="AlphaFoldDB" id="A0A5F1ZXE1"/>
<evidence type="ECO:0000313" key="7">
    <source>
        <dbReference type="Proteomes" id="UP000297946"/>
    </source>
</evidence>
<dbReference type="Proteomes" id="UP000297946">
    <property type="component" value="Unassembled WGS sequence"/>
</dbReference>
<dbReference type="Gene3D" id="2.180.10.10">
    <property type="entry name" value="RHS repeat-associated core"/>
    <property type="match status" value="1"/>
</dbReference>
<dbReference type="PANTHER" id="PTHR32305">
    <property type="match status" value="1"/>
</dbReference>
<dbReference type="PANTHER" id="PTHR32305:SF15">
    <property type="entry name" value="PROTEIN RHSA-RELATED"/>
    <property type="match status" value="1"/>
</dbReference>
<feature type="transmembrane region" description="Helical" evidence="2">
    <location>
        <begin position="373"/>
        <end position="393"/>
    </location>
</feature>
<dbReference type="InterPro" id="IPR050708">
    <property type="entry name" value="T6SS_VgrG/RHS"/>
</dbReference>
<keyword evidence="2" id="KW-0472">Membrane</keyword>
<feature type="transmembrane region" description="Helical" evidence="2">
    <location>
        <begin position="344"/>
        <end position="367"/>
    </location>
</feature>
<dbReference type="Pfam" id="PF25023">
    <property type="entry name" value="TEN_YD-shell"/>
    <property type="match status" value="1"/>
</dbReference>
<accession>A0A5F1ZXE1</accession>
<proteinExistence type="predicted"/>
<feature type="transmembrane region" description="Helical" evidence="2">
    <location>
        <begin position="255"/>
        <end position="278"/>
    </location>
</feature>
<evidence type="ECO:0000256" key="1">
    <source>
        <dbReference type="ARBA" id="ARBA00022737"/>
    </source>
</evidence>
<feature type="transmembrane region" description="Helical" evidence="2">
    <location>
        <begin position="455"/>
        <end position="475"/>
    </location>
</feature>
<dbReference type="Proteomes" id="UP000297273">
    <property type="component" value="Unassembled WGS sequence"/>
</dbReference>
<evidence type="ECO:0000313" key="5">
    <source>
        <dbReference type="EMBL" id="TGL42245.1"/>
    </source>
</evidence>
<name>A0A5F1ZXE1_9LEPT</name>
<evidence type="ECO:0000256" key="2">
    <source>
        <dbReference type="SAM" id="Phobius"/>
    </source>
</evidence>
<evidence type="ECO:0000313" key="4">
    <source>
        <dbReference type="EMBL" id="TGK01303.1"/>
    </source>
</evidence>
<dbReference type="InterPro" id="IPR022385">
    <property type="entry name" value="Rhs_assc_core"/>
</dbReference>
<keyword evidence="2" id="KW-1133">Transmembrane helix</keyword>
<feature type="transmembrane region" description="Helical" evidence="2">
    <location>
        <begin position="316"/>
        <end position="337"/>
    </location>
</feature>
<dbReference type="NCBIfam" id="TIGR03696">
    <property type="entry name" value="Rhs_assc_core"/>
    <property type="match status" value="1"/>
</dbReference>
<reference evidence="4 7" key="2">
    <citation type="journal article" date="2019" name="PLoS Negl. Trop. Dis.">
        <title>Revisiting the worldwide diversity of Leptospira species in the environment.</title>
        <authorList>
            <person name="Vincent A.T."/>
            <person name="Schiettekatte O."/>
            <person name="Bourhy P."/>
            <person name="Veyrier F.J."/>
            <person name="Picardeau M."/>
        </authorList>
    </citation>
    <scope>NUCLEOTIDE SEQUENCE [LARGE SCALE GENOMIC DNA]</scope>
    <source>
        <strain evidence="5">201702690</strain>
        <strain evidence="4 7">SSW18</strain>
    </source>
</reference>
<dbReference type="InterPro" id="IPR056823">
    <property type="entry name" value="TEN-like_YD-shell"/>
</dbReference>
<organism evidence="4 7">
    <name type="scientific">Leptospira langatensis</name>
    <dbReference type="NCBI Taxonomy" id="2484983"/>
    <lineage>
        <taxon>Bacteria</taxon>
        <taxon>Pseudomonadati</taxon>
        <taxon>Spirochaetota</taxon>
        <taxon>Spirochaetia</taxon>
        <taxon>Leptospirales</taxon>
        <taxon>Leptospiraceae</taxon>
        <taxon>Leptospira</taxon>
    </lineage>
</organism>
<feature type="transmembrane region" description="Helical" evidence="2">
    <location>
        <begin position="285"/>
        <end position="310"/>
    </location>
</feature>
<dbReference type="OrthoDB" id="337747at2"/>
<sequence length="519" mass="53087">MSYQEGLWKATLKFTTPILLLAFANCSVLLPGGNGTPPWTLLPLIDSGTPGVGDPGSGAGIPISGFLFLHPDHLGSVVMATDGNGNKVTGGKQAGASFVSYKPYGEILRTDSAGPDVFRYKYTGQEEDKETGLYYYKARYYDPILGRFLQADNQIDGSSPMGNDVYMYTEGNPIKYTDPTGHSVFSSWLSKNGLGFLNFNIAVSAAMQRAFYVSSARWNSIGAIAAILNPVGLIANAIGGAVLGGAGATLAGPTMLGIAAGAAILGSASVSLGPSAVFIANMAGLAIGSIGAVVVGSAGSLLSALGNIAALNGVPVAVLAYSIGMIAGATALVAGLIALGVASFLVMATLATALATVVVAIGCMPILLASAIVIGIGALGSVLSFWTLQAYIIGGLSKSKFNNINWSDKDAKVAACYTAAVQFGGLIAGTALLGADGFAVALGFDSYNVMMDRDFASLFGIPVDGNLLFGIYSVGNAGYYVSKRQYVKAAASIADIYFPASMMLKYGEGTRRTCGGSLK</sequence>
<evidence type="ECO:0000259" key="3">
    <source>
        <dbReference type="Pfam" id="PF25023"/>
    </source>
</evidence>
<reference evidence="5" key="1">
    <citation type="submission" date="2018-10" db="EMBL/GenBank/DDBJ databases">
        <authorList>
            <person name="Vincent A.T."/>
            <person name="Schiettekatte O."/>
            <person name="Bourhy P."/>
            <person name="Veyrier F.J."/>
            <person name="Picardeau M."/>
        </authorList>
    </citation>
    <scope>NUCLEOTIDE SEQUENCE</scope>
    <source>
        <strain evidence="5">201702690</strain>
    </source>
</reference>